<dbReference type="PANTHER" id="PTHR37953">
    <property type="entry name" value="UPF0127 PROTEIN MJ1496"/>
    <property type="match status" value="1"/>
</dbReference>
<dbReference type="Gene3D" id="2.60.120.1140">
    <property type="entry name" value="Protein of unknown function DUF192"/>
    <property type="match status" value="1"/>
</dbReference>
<dbReference type="InterPro" id="IPR038695">
    <property type="entry name" value="Saro_0823-like_sf"/>
</dbReference>
<sequence>MVFSFDSETDYAFWMKDTPLPLSVAWISGSGAVLATADMDPCEAGTSSCPIYPAPGRYRIAIEVAQGRLQDWGIEPGATVTLAQAC</sequence>
<dbReference type="EMBL" id="CAFAAM010000177">
    <property type="protein sequence ID" value="CAB4812055.1"/>
    <property type="molecule type" value="Genomic_DNA"/>
</dbReference>
<dbReference type="InterPro" id="IPR003795">
    <property type="entry name" value="DUF192"/>
</dbReference>
<reference evidence="1" key="1">
    <citation type="submission" date="2020-05" db="EMBL/GenBank/DDBJ databases">
        <authorList>
            <person name="Chiriac C."/>
            <person name="Salcher M."/>
            <person name="Ghai R."/>
            <person name="Kavagutti S V."/>
        </authorList>
    </citation>
    <scope>NUCLEOTIDE SEQUENCE</scope>
</reference>
<dbReference type="Pfam" id="PF02643">
    <property type="entry name" value="DUF192"/>
    <property type="match status" value="1"/>
</dbReference>
<gene>
    <name evidence="1" type="ORF">UFOPK3010_01214</name>
</gene>
<name>A0A6J6YU20_9ZZZZ</name>
<dbReference type="AlphaFoldDB" id="A0A6J6YU20"/>
<evidence type="ECO:0000313" key="1">
    <source>
        <dbReference type="EMBL" id="CAB4812055.1"/>
    </source>
</evidence>
<proteinExistence type="predicted"/>
<dbReference type="PANTHER" id="PTHR37953:SF1">
    <property type="entry name" value="UPF0127 PROTEIN MJ1496"/>
    <property type="match status" value="1"/>
</dbReference>
<organism evidence="1">
    <name type="scientific">freshwater metagenome</name>
    <dbReference type="NCBI Taxonomy" id="449393"/>
    <lineage>
        <taxon>unclassified sequences</taxon>
        <taxon>metagenomes</taxon>
        <taxon>ecological metagenomes</taxon>
    </lineage>
</organism>
<accession>A0A6J6YU20</accession>
<protein>
    <submittedName>
        <fullName evidence="1">Unannotated protein</fullName>
    </submittedName>
</protein>